<dbReference type="EMBL" id="CP099429">
    <property type="protein sequence ID" value="USW59333.1"/>
    <property type="molecule type" value="Genomic_DNA"/>
</dbReference>
<gene>
    <name evidence="1" type="ORF">Slin15195_G126520</name>
</gene>
<protein>
    <submittedName>
        <fullName evidence="1">Uncharacterized protein</fullName>
    </submittedName>
</protein>
<organism evidence="1 2">
    <name type="scientific">Septoria linicola</name>
    <dbReference type="NCBI Taxonomy" id="215465"/>
    <lineage>
        <taxon>Eukaryota</taxon>
        <taxon>Fungi</taxon>
        <taxon>Dikarya</taxon>
        <taxon>Ascomycota</taxon>
        <taxon>Pezizomycotina</taxon>
        <taxon>Dothideomycetes</taxon>
        <taxon>Dothideomycetidae</taxon>
        <taxon>Mycosphaerellales</taxon>
        <taxon>Mycosphaerellaceae</taxon>
        <taxon>Septoria</taxon>
    </lineage>
</organism>
<proteinExistence type="predicted"/>
<dbReference type="Proteomes" id="UP001056384">
    <property type="component" value="Chromosome 12"/>
</dbReference>
<evidence type="ECO:0000313" key="2">
    <source>
        <dbReference type="Proteomes" id="UP001056384"/>
    </source>
</evidence>
<sequence>MLPARLRASLLFAILTCLVCIGLYLHPSISSSSIGPSTRHVSPPEEALRTLNLLTPRANDLDSSDANWLGFPVSELSSRTNAELGPKGKLALVGKKMLCLMSAPASSPLVPQSIYQSPSAMLEHGYHNFQSVGTFELSAKREVEYFSSELAIHTEKEFWIKNSANHNQRSQWPQTGALFENLVNIREGVLIAEMNFGPDNENEENDLGLRPDQIVPLKRWSDVAGLQWIASVAAERPMGLITGVTDPEELGEFPGKSYPITSAQGLAALGTAHGKGVAWLLAQHKAAFGVLTIDHVNFYNCVGLRNFPQWCIYYHVVEAQQPGNDN</sequence>
<evidence type="ECO:0000313" key="1">
    <source>
        <dbReference type="EMBL" id="USW59333.1"/>
    </source>
</evidence>
<reference evidence="1" key="1">
    <citation type="submission" date="2022-06" db="EMBL/GenBank/DDBJ databases">
        <title>Complete genome sequences of two strains of the flax pathogen Septoria linicola.</title>
        <authorList>
            <person name="Lapalu N."/>
            <person name="Simon A."/>
            <person name="Demenou B."/>
            <person name="Paumier D."/>
            <person name="Guillot M.-P."/>
            <person name="Gout L."/>
            <person name="Valade R."/>
        </authorList>
    </citation>
    <scope>NUCLEOTIDE SEQUENCE</scope>
    <source>
        <strain evidence="1">SE15195</strain>
    </source>
</reference>
<accession>A0A9Q9B5H1</accession>
<dbReference type="AlphaFoldDB" id="A0A9Q9B5H1"/>
<name>A0A9Q9B5H1_9PEZI</name>
<keyword evidence="2" id="KW-1185">Reference proteome</keyword>